<gene>
    <name evidence="2" type="ORF">LJD69_11405</name>
</gene>
<evidence type="ECO:0000313" key="2">
    <source>
        <dbReference type="EMBL" id="MCB8611197.1"/>
    </source>
</evidence>
<dbReference type="RefSeq" id="WP_227279982.1">
    <property type="nucleotide sequence ID" value="NZ_JAJDKR010000040.1"/>
</dbReference>
<dbReference type="AlphaFoldDB" id="A0AAW4W1F6"/>
<proteinExistence type="predicted"/>
<feature type="coiled-coil region" evidence="1">
    <location>
        <begin position="61"/>
        <end position="88"/>
    </location>
</feature>
<dbReference type="Proteomes" id="UP001198439">
    <property type="component" value="Unassembled WGS sequence"/>
</dbReference>
<dbReference type="EMBL" id="JAJDKZ010000040">
    <property type="protein sequence ID" value="MCB8611197.1"/>
    <property type="molecule type" value="Genomic_DNA"/>
</dbReference>
<name>A0AAW4W1F6_9FIRM</name>
<comment type="caution">
    <text evidence="2">The sequence shown here is derived from an EMBL/GenBank/DDBJ whole genome shotgun (WGS) entry which is preliminary data.</text>
</comment>
<accession>A0AAW4W1F6</accession>
<organism evidence="2 3">
    <name type="scientific">Faecalibacillus faecis</name>
    <dbReference type="NCBI Taxonomy" id="1982628"/>
    <lineage>
        <taxon>Bacteria</taxon>
        <taxon>Bacillati</taxon>
        <taxon>Bacillota</taxon>
        <taxon>Erysipelotrichia</taxon>
        <taxon>Erysipelotrichales</taxon>
        <taxon>Coprobacillaceae</taxon>
        <taxon>Faecalibacillus</taxon>
    </lineage>
</organism>
<protein>
    <submittedName>
        <fullName evidence="2">Uncharacterized protein</fullName>
    </submittedName>
</protein>
<evidence type="ECO:0000256" key="1">
    <source>
        <dbReference type="SAM" id="Coils"/>
    </source>
</evidence>
<sequence length="107" mass="12347">MAVITGICILPILAAMIFLEEKSKFPFSVLFVPHVARLMLCLLKNMKKYAVIVDEDYQAFNENCNITLDEIDLKIQALNKELEGIKNIALKNYDILDKLFELRHVDF</sequence>
<evidence type="ECO:0000313" key="3">
    <source>
        <dbReference type="Proteomes" id="UP001198439"/>
    </source>
</evidence>
<reference evidence="2" key="1">
    <citation type="submission" date="2021-10" db="EMBL/GenBank/DDBJ databases">
        <title>Collection of gut derived symbiotic bacterial strains cultured from healthy donors.</title>
        <authorList>
            <person name="Lin H."/>
            <person name="Littmann E."/>
            <person name="Kohout C."/>
            <person name="Pamer E.G."/>
        </authorList>
    </citation>
    <scope>NUCLEOTIDE SEQUENCE</scope>
    <source>
        <strain evidence="2">DFI.4.48</strain>
    </source>
</reference>
<keyword evidence="1" id="KW-0175">Coiled coil</keyword>